<feature type="domain" description="Peptidase S9 prolyl oligopeptidase catalytic" evidence="2">
    <location>
        <begin position="646"/>
        <end position="813"/>
    </location>
</feature>
<dbReference type="InterPro" id="IPR029058">
    <property type="entry name" value="AB_hydrolase_fold"/>
</dbReference>
<dbReference type="EMBL" id="QDKQ01000034">
    <property type="protein sequence ID" value="PVM90739.1"/>
    <property type="molecule type" value="Genomic_DNA"/>
</dbReference>
<protein>
    <submittedName>
        <fullName evidence="3">S9 family peptidase</fullName>
    </submittedName>
</protein>
<keyword evidence="1" id="KW-0378">Hydrolase</keyword>
<keyword evidence="4" id="KW-1185">Reference proteome</keyword>
<dbReference type="InterPro" id="IPR001375">
    <property type="entry name" value="Peptidase_S9_cat"/>
</dbReference>
<dbReference type="GO" id="GO:0004252">
    <property type="term" value="F:serine-type endopeptidase activity"/>
    <property type="evidence" value="ECO:0007669"/>
    <property type="project" value="TreeGrafter"/>
</dbReference>
<sequence>MFNTQFRRRAAALASTAVLAVLIGGSVALAGEAYRMPPAPIAQILDAAPTPGVTLSPERKTLALLGRENLPPIRAVADPILRLGGYRINPRTNGPVEARTAWMNSLAFEDVKTGVVRQVALPPGARFIQPRWSGDGQQLALVMEAPTGLELWVADLKTAKVRKLTGPVLNAAFGAAYDWLPDDSGLLVRQIPAGRGAAPAEPAAPEGPIVQQSAGRTAAIRTYQDLLGDAHDEALFDHYFTSQMTRVALADGAAVPVGAPGVINGFGLSPDGRYLLVTRLKRPYSYLVPAARFPTEIQILDAADGRLVKTLVDRPLADNLSSAFDAVVAGPRNPQWRGDAPSTLVWVEAQDGGDPKKKVEIHDRVLMQAAPFEAAPTTLVDLDLRYAGIDWGREDFALVHSRWFDNRKEKQFVVDPSKPGAGRVLVERNYQDRYNDPGSAMSRRNAQGEEVLHFTPDGKGVFVSGEGATAKGEFPFVGVMNLADGKTTRLWQAKAPYYEAPVTFADEAGKTLITRRESKDEVPNYFVKPLKGGNGRALTSFVDRAPQFAGVTKQTITYSRADGVKLSGDLYLPAGYDKAKDGPLPMLMWAYPEEFTDASVAGQTVDAGNRFTRPGGASHLFLLTQGYAVLDGPGMPIIGKDGAEPNDSYVEQLVSDAKAAVDAVVALGVADRDRIAVGGHSYGAFMTANLLAHSDLFRAGIARSGAYNRTLTPFGFQSEQRTYWQATDTYTKMSPFTYVKQVNEPILLIHGEADDNSGTFPIQSERFYAALKGAGATVRYTVLPYEAHGYRARESVMHTLWEMTDWMDRYVKNAPPRAAAAAPVAPATK</sequence>
<dbReference type="RefSeq" id="WP_109100724.1">
    <property type="nucleotide sequence ID" value="NZ_QDKQ01000034.1"/>
</dbReference>
<evidence type="ECO:0000313" key="4">
    <source>
        <dbReference type="Proteomes" id="UP000245073"/>
    </source>
</evidence>
<dbReference type="PANTHER" id="PTHR42776">
    <property type="entry name" value="SERINE PEPTIDASE S9 FAMILY MEMBER"/>
    <property type="match status" value="1"/>
</dbReference>
<dbReference type="Gene3D" id="3.40.50.1820">
    <property type="entry name" value="alpha/beta hydrolase"/>
    <property type="match status" value="1"/>
</dbReference>
<dbReference type="Gene3D" id="2.120.10.30">
    <property type="entry name" value="TolB, C-terminal domain"/>
    <property type="match status" value="1"/>
</dbReference>
<dbReference type="OrthoDB" id="9812921at2"/>
<dbReference type="InterPro" id="IPR011042">
    <property type="entry name" value="6-blade_b-propeller_TolB-like"/>
</dbReference>
<evidence type="ECO:0000256" key="1">
    <source>
        <dbReference type="ARBA" id="ARBA00022801"/>
    </source>
</evidence>
<dbReference type="GO" id="GO:0006508">
    <property type="term" value="P:proteolysis"/>
    <property type="evidence" value="ECO:0007669"/>
    <property type="project" value="InterPro"/>
</dbReference>
<gene>
    <name evidence="3" type="ORF">DDF67_09970</name>
</gene>
<organism evidence="3 4">
    <name type="scientific">Caulobacter endophyticus</name>
    <dbReference type="NCBI Taxonomy" id="2172652"/>
    <lineage>
        <taxon>Bacteria</taxon>
        <taxon>Pseudomonadati</taxon>
        <taxon>Pseudomonadota</taxon>
        <taxon>Alphaproteobacteria</taxon>
        <taxon>Caulobacterales</taxon>
        <taxon>Caulobacteraceae</taxon>
        <taxon>Caulobacter</taxon>
    </lineage>
</organism>
<dbReference type="Proteomes" id="UP000245073">
    <property type="component" value="Unassembled WGS sequence"/>
</dbReference>
<dbReference type="PANTHER" id="PTHR42776:SF28">
    <property type="entry name" value="GLUTAMYL ENDOPEPTIDASE, CHLOROPLASTIC-RELATED"/>
    <property type="match status" value="1"/>
</dbReference>
<dbReference type="SUPFAM" id="SSF82171">
    <property type="entry name" value="DPP6 N-terminal domain-like"/>
    <property type="match status" value="1"/>
</dbReference>
<dbReference type="SUPFAM" id="SSF53474">
    <property type="entry name" value="alpha/beta-Hydrolases"/>
    <property type="match status" value="1"/>
</dbReference>
<accession>A0A2T9K435</accession>
<dbReference type="Pfam" id="PF00326">
    <property type="entry name" value="Peptidase_S9"/>
    <property type="match status" value="1"/>
</dbReference>
<evidence type="ECO:0000313" key="3">
    <source>
        <dbReference type="EMBL" id="PVM90739.1"/>
    </source>
</evidence>
<name>A0A2T9K435_9CAUL</name>
<comment type="caution">
    <text evidence="3">The sequence shown here is derived from an EMBL/GenBank/DDBJ whole genome shotgun (WGS) entry which is preliminary data.</text>
</comment>
<evidence type="ECO:0000259" key="2">
    <source>
        <dbReference type="Pfam" id="PF00326"/>
    </source>
</evidence>
<proteinExistence type="predicted"/>
<dbReference type="AlphaFoldDB" id="A0A2T9K435"/>
<reference evidence="3 4" key="1">
    <citation type="submission" date="2018-04" db="EMBL/GenBank/DDBJ databases">
        <title>The genome sequence of Caulobacter sp. 744.</title>
        <authorList>
            <person name="Gao J."/>
            <person name="Sun J."/>
        </authorList>
    </citation>
    <scope>NUCLEOTIDE SEQUENCE [LARGE SCALE GENOMIC DNA]</scope>
    <source>
        <strain evidence="3 4">774</strain>
    </source>
</reference>